<dbReference type="InterPro" id="IPR006176">
    <property type="entry name" value="3-OHacyl-CoA_DH_NAD-bd"/>
</dbReference>
<comment type="caution">
    <text evidence="2">The sequence shown here is derived from an EMBL/GenBank/DDBJ whole genome shotgun (WGS) entry which is preliminary data.</text>
</comment>
<dbReference type="PANTHER" id="PTHR48075">
    <property type="entry name" value="3-HYDROXYACYL-COA DEHYDROGENASE FAMILY PROTEIN"/>
    <property type="match status" value="1"/>
</dbReference>
<dbReference type="RefSeq" id="WP_263412880.1">
    <property type="nucleotide sequence ID" value="NZ_BAABBH010000001.1"/>
</dbReference>
<dbReference type="InterPro" id="IPR036291">
    <property type="entry name" value="NAD(P)-bd_dom_sf"/>
</dbReference>
<evidence type="ECO:0000313" key="2">
    <source>
        <dbReference type="EMBL" id="MFN2975599.1"/>
    </source>
</evidence>
<dbReference type="Gene3D" id="3.40.50.720">
    <property type="entry name" value="NAD(P)-binding Rossmann-like Domain"/>
    <property type="match status" value="1"/>
</dbReference>
<protein>
    <submittedName>
        <fullName evidence="2">3-hydroxyacyl-CoA dehydrogenase NAD-binding domain-containing protein</fullName>
    </submittedName>
</protein>
<proteinExistence type="predicted"/>
<dbReference type="Proteomes" id="UP001634747">
    <property type="component" value="Unassembled WGS sequence"/>
</dbReference>
<dbReference type="SUPFAM" id="SSF51735">
    <property type="entry name" value="NAD(P)-binding Rossmann-fold domains"/>
    <property type="match status" value="1"/>
</dbReference>
<sequence length="179" mass="19000">MSAEASSSFGPLTLAIIGAGQAGRSLAAEAVRAGHRVVLEDVLPSRLRTALEQIPTQGMPGTLELATEVESAVREADLAVDFVPDELESKLEIISMVDRMAPPKTIICMPTRVLEVNDLAACTYRADRFLGAHDAGDSITLHVGAQTSAEAAELAESFWRSLGRDVRVAQPSVSSMPTQ</sequence>
<evidence type="ECO:0000259" key="1">
    <source>
        <dbReference type="Pfam" id="PF02737"/>
    </source>
</evidence>
<reference evidence="2 3" key="1">
    <citation type="submission" date="2024-12" db="EMBL/GenBank/DDBJ databases">
        <authorList>
            <person name="Lee Y."/>
        </authorList>
    </citation>
    <scope>NUCLEOTIDE SEQUENCE [LARGE SCALE GENOMIC DNA]</scope>
    <source>
        <strain evidence="2 3">03SUJ4</strain>
    </source>
</reference>
<dbReference type="EMBL" id="JBJYXY010000001">
    <property type="protein sequence ID" value="MFN2975599.1"/>
    <property type="molecule type" value="Genomic_DNA"/>
</dbReference>
<accession>A0ABW9KIN8</accession>
<evidence type="ECO:0000313" key="3">
    <source>
        <dbReference type="Proteomes" id="UP001634747"/>
    </source>
</evidence>
<dbReference type="PANTHER" id="PTHR48075:SF5">
    <property type="entry name" value="3-HYDROXYBUTYRYL-COA DEHYDROGENASE"/>
    <property type="match status" value="1"/>
</dbReference>
<name>A0ABW9KIN8_9BACT</name>
<gene>
    <name evidence="2" type="ORF">ACK2TP_07475</name>
</gene>
<feature type="domain" description="3-hydroxyacyl-CoA dehydrogenase NAD binding" evidence="1">
    <location>
        <begin position="14"/>
        <end position="163"/>
    </location>
</feature>
<dbReference type="Pfam" id="PF02737">
    <property type="entry name" value="3HCDH_N"/>
    <property type="match status" value="1"/>
</dbReference>
<keyword evidence="3" id="KW-1185">Reference proteome</keyword>
<organism evidence="2 3">
    <name type="scientific">Terriglobus aquaticus</name>
    <dbReference type="NCBI Taxonomy" id="940139"/>
    <lineage>
        <taxon>Bacteria</taxon>
        <taxon>Pseudomonadati</taxon>
        <taxon>Acidobacteriota</taxon>
        <taxon>Terriglobia</taxon>
        <taxon>Terriglobales</taxon>
        <taxon>Acidobacteriaceae</taxon>
        <taxon>Terriglobus</taxon>
    </lineage>
</organism>